<keyword evidence="2" id="KW-1185">Reference proteome</keyword>
<organism evidence="1 2">
    <name type="scientific">Glutamicibacter ardleyensis</name>
    <dbReference type="NCBI Taxonomy" id="225894"/>
    <lineage>
        <taxon>Bacteria</taxon>
        <taxon>Bacillati</taxon>
        <taxon>Actinomycetota</taxon>
        <taxon>Actinomycetes</taxon>
        <taxon>Micrococcales</taxon>
        <taxon>Micrococcaceae</taxon>
        <taxon>Glutamicibacter</taxon>
    </lineage>
</organism>
<gene>
    <name evidence="1" type="ORF">GCM10007173_18990</name>
</gene>
<dbReference type="EMBL" id="BMKX01000004">
    <property type="protein sequence ID" value="GGJ60391.1"/>
    <property type="molecule type" value="Genomic_DNA"/>
</dbReference>
<evidence type="ECO:0000313" key="1">
    <source>
        <dbReference type="EMBL" id="GGJ60391.1"/>
    </source>
</evidence>
<protein>
    <submittedName>
        <fullName evidence="1">Uncharacterized protein</fullName>
    </submittedName>
</protein>
<comment type="caution">
    <text evidence="1">The sequence shown here is derived from an EMBL/GenBank/DDBJ whole genome shotgun (WGS) entry which is preliminary data.</text>
</comment>
<sequence length="56" mass="6040">MKRDYTHGCKNGGTLTSYLATVGVTITITNQFACHSISGKLTSDITWRYGGNLSAK</sequence>
<evidence type="ECO:0000313" key="2">
    <source>
        <dbReference type="Proteomes" id="UP000606115"/>
    </source>
</evidence>
<reference evidence="2" key="1">
    <citation type="journal article" date="2019" name="Int. J. Syst. Evol. Microbiol.">
        <title>The Global Catalogue of Microorganisms (GCM) 10K type strain sequencing project: providing services to taxonomists for standard genome sequencing and annotation.</title>
        <authorList>
            <consortium name="The Broad Institute Genomics Platform"/>
            <consortium name="The Broad Institute Genome Sequencing Center for Infectious Disease"/>
            <person name="Wu L."/>
            <person name="Ma J."/>
        </authorList>
    </citation>
    <scope>NUCLEOTIDE SEQUENCE [LARGE SCALE GENOMIC DNA]</scope>
    <source>
        <strain evidence="2">CGMCC 1.3685</strain>
    </source>
</reference>
<name>A0ABQ2DKJ8_9MICC</name>
<accession>A0ABQ2DKJ8</accession>
<dbReference type="Proteomes" id="UP000606115">
    <property type="component" value="Unassembled WGS sequence"/>
</dbReference>
<proteinExistence type="predicted"/>